<dbReference type="InterPro" id="IPR036388">
    <property type="entry name" value="WH-like_DNA-bd_sf"/>
</dbReference>
<dbReference type="EMBL" id="QFPJ01000035">
    <property type="protein sequence ID" value="PZQ21176.1"/>
    <property type="molecule type" value="Genomic_DNA"/>
</dbReference>
<evidence type="ECO:0000313" key="1">
    <source>
        <dbReference type="EMBL" id="PZQ21176.1"/>
    </source>
</evidence>
<comment type="caution">
    <text evidence="1">The sequence shown here is derived from an EMBL/GenBank/DDBJ whole genome shotgun (WGS) entry which is preliminary data.</text>
</comment>
<protein>
    <submittedName>
        <fullName evidence="1">DNA-packaging protein</fullName>
    </submittedName>
</protein>
<dbReference type="Gene3D" id="1.10.10.10">
    <property type="entry name" value="Winged helix-like DNA-binding domain superfamily/Winged helix DNA-binding domain"/>
    <property type="match status" value="1"/>
</dbReference>
<evidence type="ECO:0000313" key="2">
    <source>
        <dbReference type="Proteomes" id="UP000248597"/>
    </source>
</evidence>
<accession>A0A2W5KVY7</accession>
<reference evidence="1 2" key="1">
    <citation type="submission" date="2017-08" db="EMBL/GenBank/DDBJ databases">
        <title>Infants hospitalized years apart are colonized by the same room-sourced microbial strains.</title>
        <authorList>
            <person name="Brooks B."/>
            <person name="Olm M.R."/>
            <person name="Firek B.A."/>
            <person name="Baker R."/>
            <person name="Thomas B.C."/>
            <person name="Morowitz M.J."/>
            <person name="Banfield J.F."/>
        </authorList>
    </citation>
    <scope>NUCLEOTIDE SEQUENCE [LARGE SCALE GENOMIC DNA]</scope>
    <source>
        <strain evidence="1">S2_005_003_R2_47</strain>
    </source>
</reference>
<dbReference type="SUPFAM" id="SSF46955">
    <property type="entry name" value="Putative DNA-binding domain"/>
    <property type="match status" value="1"/>
</dbReference>
<gene>
    <name evidence="1" type="ORF">DI569_13005</name>
</gene>
<proteinExistence type="predicted"/>
<organism evidence="1 2">
    <name type="scientific">Sphingopyxis macrogoltabida</name>
    <name type="common">Sphingomonas macrogoltabidus</name>
    <dbReference type="NCBI Taxonomy" id="33050"/>
    <lineage>
        <taxon>Bacteria</taxon>
        <taxon>Pseudomonadati</taxon>
        <taxon>Pseudomonadota</taxon>
        <taxon>Alphaproteobacteria</taxon>
        <taxon>Sphingomonadales</taxon>
        <taxon>Sphingomonadaceae</taxon>
        <taxon>Sphingopyxis</taxon>
    </lineage>
</organism>
<dbReference type="Proteomes" id="UP000248597">
    <property type="component" value="Unassembled WGS sequence"/>
</dbReference>
<name>A0A2W5KVY7_SPHMC</name>
<dbReference type="InterPro" id="IPR009061">
    <property type="entry name" value="DNA-bd_dom_put_sf"/>
</dbReference>
<sequence length="171" mass="18838">MITNRQGLAEVMGVSLPTIDRWISEGCPYKTRGKKGIQWEFMVPDVVAWWGNRERESAAGTSTADENELKRRKLLAETRRAELEFAKAAAEVAPVAEFERATARMLAGIRANVMNVPARAVLQLLGETNEVTFKQALRAELTLALEQSSAIDFDLDDDADDDAEAAPSADE</sequence>
<dbReference type="AlphaFoldDB" id="A0A2W5KVY7"/>